<dbReference type="Gene3D" id="1.10.150.240">
    <property type="entry name" value="Putative phosphatase, domain 2"/>
    <property type="match status" value="1"/>
</dbReference>
<organism evidence="3 4">
    <name type="scientific">Cryobacterium melibiosiphilum</name>
    <dbReference type="NCBI Taxonomy" id="995039"/>
    <lineage>
        <taxon>Bacteria</taxon>
        <taxon>Bacillati</taxon>
        <taxon>Actinomycetota</taxon>
        <taxon>Actinomycetes</taxon>
        <taxon>Micrococcales</taxon>
        <taxon>Microbacteriaceae</taxon>
        <taxon>Cryobacterium</taxon>
    </lineage>
</organism>
<dbReference type="InterPro" id="IPR051540">
    <property type="entry name" value="S-2-haloacid_dehalogenase"/>
</dbReference>
<dbReference type="PRINTS" id="PR00413">
    <property type="entry name" value="HADHALOGNASE"/>
</dbReference>
<dbReference type="SFLD" id="SFLDS00003">
    <property type="entry name" value="Haloacid_Dehalogenase"/>
    <property type="match status" value="1"/>
</dbReference>
<name>A0A3A5MFQ0_9MICO</name>
<evidence type="ECO:0000256" key="1">
    <source>
        <dbReference type="ARBA" id="ARBA00008106"/>
    </source>
</evidence>
<dbReference type="Proteomes" id="UP000272015">
    <property type="component" value="Unassembled WGS sequence"/>
</dbReference>
<dbReference type="InterPro" id="IPR006328">
    <property type="entry name" value="2-HAD"/>
</dbReference>
<dbReference type="NCBIfam" id="TIGR01428">
    <property type="entry name" value="HAD_type_II"/>
    <property type="match status" value="1"/>
</dbReference>
<dbReference type="InterPro" id="IPR023198">
    <property type="entry name" value="PGP-like_dom2"/>
</dbReference>
<evidence type="ECO:0000256" key="2">
    <source>
        <dbReference type="ARBA" id="ARBA00022801"/>
    </source>
</evidence>
<dbReference type="Gene3D" id="3.40.50.1000">
    <property type="entry name" value="HAD superfamily/HAD-like"/>
    <property type="match status" value="1"/>
</dbReference>
<keyword evidence="4" id="KW-1185">Reference proteome</keyword>
<dbReference type="AlphaFoldDB" id="A0A3A5MFQ0"/>
<dbReference type="InterPro" id="IPR006439">
    <property type="entry name" value="HAD-SF_hydro_IA"/>
</dbReference>
<comment type="caution">
    <text evidence="3">The sequence shown here is derived from an EMBL/GenBank/DDBJ whole genome shotgun (WGS) entry which is preliminary data.</text>
</comment>
<dbReference type="OrthoDB" id="3774052at2"/>
<dbReference type="SUPFAM" id="SSF56784">
    <property type="entry name" value="HAD-like"/>
    <property type="match status" value="1"/>
</dbReference>
<dbReference type="CDD" id="cd02588">
    <property type="entry name" value="HAD_L2-DEX"/>
    <property type="match status" value="1"/>
</dbReference>
<dbReference type="RefSeq" id="WP_119975040.1">
    <property type="nucleotide sequence ID" value="NZ_JBHSQA010000006.1"/>
</dbReference>
<gene>
    <name evidence="3" type="ORF">D6T64_12700</name>
</gene>
<dbReference type="PANTHER" id="PTHR43316">
    <property type="entry name" value="HYDROLASE, HALOACID DELAHOGENASE-RELATED"/>
    <property type="match status" value="1"/>
</dbReference>
<dbReference type="NCBIfam" id="TIGR01493">
    <property type="entry name" value="HAD-SF-IA-v2"/>
    <property type="match status" value="1"/>
</dbReference>
<sequence length="224" mass="23246">MLTRPRVILFDVNETLSDMAPLADRFTAVGAPAHLAALWFSGVLRDGFALTAAGSPASFGEIATDSLRRQFSELPSRRGADEAVAHVMTGFGALELHPDVAAGLASLAEAGLRLATLSNGAARVAETLLGAAGVRDAFERVLSVDDAPAWKPAPGAYEYAVGTLAVAPSDVMLVAVHPWDIHGAARAGLQTAWLNRAGSAYPGYFAQPTVSIRSLTDLVGSLPA</sequence>
<dbReference type="InterPro" id="IPR036412">
    <property type="entry name" value="HAD-like_sf"/>
</dbReference>
<proteinExistence type="inferred from homology"/>
<accession>A0A3A5MFQ0</accession>
<evidence type="ECO:0000313" key="3">
    <source>
        <dbReference type="EMBL" id="RJT87945.1"/>
    </source>
</evidence>
<protein>
    <submittedName>
        <fullName evidence="3">Haloacid dehalogenase type II</fullName>
    </submittedName>
</protein>
<dbReference type="EMBL" id="QZVS01000086">
    <property type="protein sequence ID" value="RJT87945.1"/>
    <property type="molecule type" value="Genomic_DNA"/>
</dbReference>
<dbReference type="PANTHER" id="PTHR43316:SF3">
    <property type="entry name" value="HALOACID DEHALOGENASE, TYPE II (AFU_ORTHOLOGUE AFUA_2G07750)-RELATED"/>
    <property type="match status" value="1"/>
</dbReference>
<reference evidence="3 4" key="1">
    <citation type="submission" date="2018-09" db="EMBL/GenBank/DDBJ databases">
        <title>Novel species of Cryobacterium.</title>
        <authorList>
            <person name="Liu Q."/>
            <person name="Xin Y.-H."/>
        </authorList>
    </citation>
    <scope>NUCLEOTIDE SEQUENCE [LARGE SCALE GENOMIC DNA]</scope>
    <source>
        <strain evidence="3 4">Hh39</strain>
    </source>
</reference>
<evidence type="ECO:0000313" key="4">
    <source>
        <dbReference type="Proteomes" id="UP000272015"/>
    </source>
</evidence>
<dbReference type="InterPro" id="IPR023214">
    <property type="entry name" value="HAD_sf"/>
</dbReference>
<keyword evidence="2" id="KW-0378">Hydrolase</keyword>
<dbReference type="GO" id="GO:0019120">
    <property type="term" value="F:hydrolase activity, acting on acid halide bonds, in C-halide compounds"/>
    <property type="evidence" value="ECO:0007669"/>
    <property type="project" value="InterPro"/>
</dbReference>
<dbReference type="Pfam" id="PF00702">
    <property type="entry name" value="Hydrolase"/>
    <property type="match status" value="1"/>
</dbReference>
<comment type="similarity">
    <text evidence="1">Belongs to the HAD-like hydrolase superfamily. S-2-haloalkanoic acid dehalogenase family.</text>
</comment>
<dbReference type="SFLD" id="SFLDG01129">
    <property type="entry name" value="C1.5:_HAD__Beta-PGM__Phosphata"/>
    <property type="match status" value="1"/>
</dbReference>